<dbReference type="Pfam" id="PF00126">
    <property type="entry name" value="HTH_1"/>
    <property type="match status" value="1"/>
</dbReference>
<evidence type="ECO:0000256" key="3">
    <source>
        <dbReference type="ARBA" id="ARBA00023125"/>
    </source>
</evidence>
<organism evidence="6 7">
    <name type="scientific">Rubrimonas cliftonensis</name>
    <dbReference type="NCBI Taxonomy" id="89524"/>
    <lineage>
        <taxon>Bacteria</taxon>
        <taxon>Pseudomonadati</taxon>
        <taxon>Pseudomonadota</taxon>
        <taxon>Alphaproteobacteria</taxon>
        <taxon>Rhodobacterales</taxon>
        <taxon>Paracoccaceae</taxon>
        <taxon>Rubrimonas</taxon>
    </lineage>
</organism>
<comment type="similarity">
    <text evidence="1">Belongs to the LysR transcriptional regulatory family.</text>
</comment>
<dbReference type="PROSITE" id="PS50931">
    <property type="entry name" value="HTH_LYSR"/>
    <property type="match status" value="1"/>
</dbReference>
<evidence type="ECO:0000313" key="6">
    <source>
        <dbReference type="EMBL" id="SEA52576.1"/>
    </source>
</evidence>
<dbReference type="AlphaFoldDB" id="A0A1H4BWS6"/>
<gene>
    <name evidence="6" type="ORF">SAMN05444370_10684</name>
</gene>
<evidence type="ECO:0000259" key="5">
    <source>
        <dbReference type="PROSITE" id="PS50931"/>
    </source>
</evidence>
<feature type="domain" description="HTH lysR-type" evidence="5">
    <location>
        <begin position="5"/>
        <end position="62"/>
    </location>
</feature>
<accession>A0A1H4BWS6</accession>
<dbReference type="InterPro" id="IPR050176">
    <property type="entry name" value="LTTR"/>
</dbReference>
<evidence type="ECO:0000256" key="1">
    <source>
        <dbReference type="ARBA" id="ARBA00009437"/>
    </source>
</evidence>
<keyword evidence="2" id="KW-0805">Transcription regulation</keyword>
<keyword evidence="4" id="KW-0804">Transcription</keyword>
<dbReference type="SUPFAM" id="SSF53850">
    <property type="entry name" value="Periplasmic binding protein-like II"/>
    <property type="match status" value="1"/>
</dbReference>
<keyword evidence="3" id="KW-0238">DNA-binding</keyword>
<name>A0A1H4BWS6_9RHOB</name>
<protein>
    <submittedName>
        <fullName evidence="6">Transcriptional regulator, LysR family</fullName>
    </submittedName>
</protein>
<dbReference type="GO" id="GO:0003677">
    <property type="term" value="F:DNA binding"/>
    <property type="evidence" value="ECO:0007669"/>
    <property type="project" value="UniProtKB-KW"/>
</dbReference>
<dbReference type="RefSeq" id="WP_093253552.1">
    <property type="nucleotide sequence ID" value="NZ_FNQM01000006.1"/>
</dbReference>
<evidence type="ECO:0000256" key="4">
    <source>
        <dbReference type="ARBA" id="ARBA00023163"/>
    </source>
</evidence>
<dbReference type="Gene3D" id="3.40.190.10">
    <property type="entry name" value="Periplasmic binding protein-like II"/>
    <property type="match status" value="2"/>
</dbReference>
<dbReference type="GO" id="GO:0003700">
    <property type="term" value="F:DNA-binding transcription factor activity"/>
    <property type="evidence" value="ECO:0007669"/>
    <property type="project" value="InterPro"/>
</dbReference>
<evidence type="ECO:0000256" key="2">
    <source>
        <dbReference type="ARBA" id="ARBA00023015"/>
    </source>
</evidence>
<dbReference type="Proteomes" id="UP000198703">
    <property type="component" value="Unassembled WGS sequence"/>
</dbReference>
<dbReference type="InterPro" id="IPR036388">
    <property type="entry name" value="WH-like_DNA-bd_sf"/>
</dbReference>
<proteinExistence type="inferred from homology"/>
<dbReference type="PRINTS" id="PR00039">
    <property type="entry name" value="HTHLYSR"/>
</dbReference>
<dbReference type="STRING" id="89524.SAMN05444370_10684"/>
<dbReference type="EMBL" id="FNQM01000006">
    <property type="protein sequence ID" value="SEA52576.1"/>
    <property type="molecule type" value="Genomic_DNA"/>
</dbReference>
<dbReference type="InterPro" id="IPR005119">
    <property type="entry name" value="LysR_subst-bd"/>
</dbReference>
<dbReference type="OrthoDB" id="8097684at2"/>
<sequence>MPRNLDIAALRSFVTAADLGGVTRAAGQLNLTQSAVSMQIKRLEGTLGQTLLDRSGRGVTLTAHGEHLLSYARRMLALNDEALTRMTGEAFEGELRLGAPHDVIHPRIPAVLGAFSRSHPRVRVSLVSEYSRRLKEMLAAGAVDVALTTERSVDAGGETLDLSPLVWCGAAGGDGWRRRPLPLAYSRNCIFRPIVQAALEAAGVDWTMSIETDCSRAREASVAADLAVYALMGGEPVPPGVERIDHGGALPDLGEMRVNLYLGEGPKAALAERLAAGLREAFAQPRARAAAASSAAAA</sequence>
<dbReference type="FunFam" id="1.10.10.10:FF:000001">
    <property type="entry name" value="LysR family transcriptional regulator"/>
    <property type="match status" value="1"/>
</dbReference>
<dbReference type="Pfam" id="PF03466">
    <property type="entry name" value="LysR_substrate"/>
    <property type="match status" value="1"/>
</dbReference>
<evidence type="ECO:0000313" key="7">
    <source>
        <dbReference type="Proteomes" id="UP000198703"/>
    </source>
</evidence>
<dbReference type="PANTHER" id="PTHR30579">
    <property type="entry name" value="TRANSCRIPTIONAL REGULATOR"/>
    <property type="match status" value="1"/>
</dbReference>
<keyword evidence="7" id="KW-1185">Reference proteome</keyword>
<dbReference type="InterPro" id="IPR036390">
    <property type="entry name" value="WH_DNA-bd_sf"/>
</dbReference>
<dbReference type="InterPro" id="IPR000847">
    <property type="entry name" value="LysR_HTH_N"/>
</dbReference>
<reference evidence="6 7" key="1">
    <citation type="submission" date="2016-10" db="EMBL/GenBank/DDBJ databases">
        <authorList>
            <person name="de Groot N.N."/>
        </authorList>
    </citation>
    <scope>NUCLEOTIDE SEQUENCE [LARGE SCALE GENOMIC DNA]</scope>
    <source>
        <strain evidence="6 7">DSM 15345</strain>
    </source>
</reference>
<dbReference type="PANTHER" id="PTHR30579:SF7">
    <property type="entry name" value="HTH-TYPE TRANSCRIPTIONAL REGULATOR LRHA-RELATED"/>
    <property type="match status" value="1"/>
</dbReference>
<dbReference type="Gene3D" id="1.10.10.10">
    <property type="entry name" value="Winged helix-like DNA-binding domain superfamily/Winged helix DNA-binding domain"/>
    <property type="match status" value="1"/>
</dbReference>
<dbReference type="SUPFAM" id="SSF46785">
    <property type="entry name" value="Winged helix' DNA-binding domain"/>
    <property type="match status" value="1"/>
</dbReference>